<organism evidence="1 2">
    <name type="scientific">Bathymodiolus thermophilus thioautotrophic gill symbiont</name>
    <dbReference type="NCBI Taxonomy" id="2360"/>
    <lineage>
        <taxon>Bacteria</taxon>
        <taxon>Pseudomonadati</taxon>
        <taxon>Pseudomonadota</taxon>
        <taxon>Gammaproteobacteria</taxon>
        <taxon>sulfur-oxidizing symbionts</taxon>
    </lineage>
</organism>
<accession>A0A1J8PWC9</accession>
<dbReference type="NCBIfam" id="TIGR03696">
    <property type="entry name" value="Rhs_assc_core"/>
    <property type="match status" value="1"/>
</dbReference>
<dbReference type="PRINTS" id="PR00394">
    <property type="entry name" value="RHSPROTEIN"/>
</dbReference>
<evidence type="ECO:0000313" key="1">
    <source>
        <dbReference type="EMBL" id="OJA03668.1"/>
    </source>
</evidence>
<dbReference type="InterPro" id="IPR050708">
    <property type="entry name" value="T6SS_VgrG/RHS"/>
</dbReference>
<dbReference type="PANTHER" id="PTHR32305:SF15">
    <property type="entry name" value="PROTEIN RHSA-RELATED"/>
    <property type="match status" value="1"/>
</dbReference>
<comment type="caution">
    <text evidence="1">The sequence shown here is derived from an EMBL/GenBank/DDBJ whole genome shotgun (WGS) entry which is preliminary data.</text>
</comment>
<dbReference type="PANTHER" id="PTHR32305">
    <property type="match status" value="1"/>
</dbReference>
<dbReference type="OrthoDB" id="9816400at2"/>
<dbReference type="EMBL" id="MIQH01000334">
    <property type="protein sequence ID" value="OJA03668.1"/>
    <property type="molecule type" value="Genomic_DNA"/>
</dbReference>
<sequence>MAQYTTSNTNDISNADPSVEFIYSNKQDDPIALITNHQTYYYLKDRLGLINNNQQLVEGYHYNAFGKLSIKDTDSIIINNSNHNNPYAYTGRRFDNESGLYYYRNCYYQPSLTRFISNDPKGFVDGYNYVCVCKEQST</sequence>
<dbReference type="RefSeq" id="WP_071563543.1">
    <property type="nucleotide sequence ID" value="NZ_MIQH01000334.1"/>
</dbReference>
<evidence type="ECO:0000313" key="2">
    <source>
        <dbReference type="Proteomes" id="UP000182798"/>
    </source>
</evidence>
<reference evidence="2" key="1">
    <citation type="submission" date="2016-09" db="EMBL/GenBank/DDBJ databases">
        <title>Genome Sequence of Bathymodiolus thermophilus sulfur-oxidizing gill endosymbiont.</title>
        <authorList>
            <person name="Ponnudurai R."/>
            <person name="Kleiner M."/>
            <person name="Sayavedra L."/>
            <person name="Thuermer A."/>
            <person name="Felbeck H."/>
            <person name="Schlueter R."/>
            <person name="Schweder T."/>
            <person name="Markert S."/>
        </authorList>
    </citation>
    <scope>NUCLEOTIDE SEQUENCE [LARGE SCALE GENOMIC DNA]</scope>
    <source>
        <strain evidence="2">BAT/CrabSpa'14</strain>
    </source>
</reference>
<evidence type="ECO:0008006" key="3">
    <source>
        <dbReference type="Google" id="ProtNLM"/>
    </source>
</evidence>
<dbReference type="Proteomes" id="UP000182798">
    <property type="component" value="Unassembled WGS sequence"/>
</dbReference>
<dbReference type="Gene3D" id="2.180.10.10">
    <property type="entry name" value="RHS repeat-associated core"/>
    <property type="match status" value="1"/>
</dbReference>
<gene>
    <name evidence="1" type="ORF">BGC33_15525</name>
</gene>
<dbReference type="AlphaFoldDB" id="A0A1J8PWC9"/>
<name>A0A1J8PWC9_9GAMM</name>
<proteinExistence type="predicted"/>
<dbReference type="InterPro" id="IPR022385">
    <property type="entry name" value="Rhs_assc_core"/>
</dbReference>
<protein>
    <recommendedName>
        <fullName evidence="3">RHS repeat-associated core domain-containing protein</fullName>
    </recommendedName>
</protein>